<protein>
    <submittedName>
        <fullName evidence="1">DsrE/DsrF-like family protein</fullName>
    </submittedName>
</protein>
<organism evidence="1 2">
    <name type="scientific">Saltatorellus ferox</name>
    <dbReference type="NCBI Taxonomy" id="2528018"/>
    <lineage>
        <taxon>Bacteria</taxon>
        <taxon>Pseudomonadati</taxon>
        <taxon>Planctomycetota</taxon>
        <taxon>Planctomycetia</taxon>
        <taxon>Planctomycetia incertae sedis</taxon>
        <taxon>Saltatorellus</taxon>
    </lineage>
</organism>
<reference evidence="1 2" key="1">
    <citation type="submission" date="2019-02" db="EMBL/GenBank/DDBJ databases">
        <title>Deep-cultivation of Planctomycetes and their phenomic and genomic characterization uncovers novel biology.</title>
        <authorList>
            <person name="Wiegand S."/>
            <person name="Jogler M."/>
            <person name="Boedeker C."/>
            <person name="Pinto D."/>
            <person name="Vollmers J."/>
            <person name="Rivas-Marin E."/>
            <person name="Kohn T."/>
            <person name="Peeters S.H."/>
            <person name="Heuer A."/>
            <person name="Rast P."/>
            <person name="Oberbeckmann S."/>
            <person name="Bunk B."/>
            <person name="Jeske O."/>
            <person name="Meyerdierks A."/>
            <person name="Storesund J.E."/>
            <person name="Kallscheuer N."/>
            <person name="Luecker S."/>
            <person name="Lage O.M."/>
            <person name="Pohl T."/>
            <person name="Merkel B.J."/>
            <person name="Hornburger P."/>
            <person name="Mueller R.-W."/>
            <person name="Bruemmer F."/>
            <person name="Labrenz M."/>
            <person name="Spormann A.M."/>
            <person name="Op den Camp H."/>
            <person name="Overmann J."/>
            <person name="Amann R."/>
            <person name="Jetten M.S.M."/>
            <person name="Mascher T."/>
            <person name="Medema M.H."/>
            <person name="Devos D.P."/>
            <person name="Kaster A.-K."/>
            <person name="Ovreas L."/>
            <person name="Rohde M."/>
            <person name="Galperin M.Y."/>
            <person name="Jogler C."/>
        </authorList>
    </citation>
    <scope>NUCLEOTIDE SEQUENCE [LARGE SCALE GENOMIC DNA]</scope>
    <source>
        <strain evidence="1 2">Poly30</strain>
    </source>
</reference>
<dbReference type="AlphaFoldDB" id="A0A518EMX9"/>
<keyword evidence="2" id="KW-1185">Reference proteome</keyword>
<dbReference type="RefSeq" id="WP_145194849.1">
    <property type="nucleotide sequence ID" value="NZ_CP036434.1"/>
</dbReference>
<dbReference type="SUPFAM" id="SSF75169">
    <property type="entry name" value="DsrEFH-like"/>
    <property type="match status" value="1"/>
</dbReference>
<accession>A0A518EMX9</accession>
<name>A0A518EMX9_9BACT</name>
<sequence length="127" mass="13712">MKTAEGRTLQILITTGLEDADRTALGLNTALVAQSSGVETHVFFTLRGTFWACRTQRKELPRPDILDIIEQLGALGAKLSCCTKCLDQHCMLPEHAESSSLLRADIRPAGLASIVNRAASGMPSLTF</sequence>
<evidence type="ECO:0000313" key="2">
    <source>
        <dbReference type="Proteomes" id="UP000320390"/>
    </source>
</evidence>
<dbReference type="Gene3D" id="3.40.1260.10">
    <property type="entry name" value="DsrEFH-like"/>
    <property type="match status" value="1"/>
</dbReference>
<dbReference type="Proteomes" id="UP000320390">
    <property type="component" value="Chromosome"/>
</dbReference>
<gene>
    <name evidence="1" type="ORF">Poly30_09420</name>
</gene>
<proteinExistence type="predicted"/>
<dbReference type="EMBL" id="CP036434">
    <property type="protein sequence ID" value="QDV05445.1"/>
    <property type="molecule type" value="Genomic_DNA"/>
</dbReference>
<evidence type="ECO:0000313" key="1">
    <source>
        <dbReference type="EMBL" id="QDV05445.1"/>
    </source>
</evidence>
<dbReference type="Pfam" id="PF02635">
    <property type="entry name" value="DsrE"/>
    <property type="match status" value="1"/>
</dbReference>
<dbReference type="InterPro" id="IPR027396">
    <property type="entry name" value="DsrEFH-like"/>
</dbReference>
<dbReference type="InterPro" id="IPR003787">
    <property type="entry name" value="Sulphur_relay_DsrE/F-like"/>
</dbReference>